<dbReference type="RefSeq" id="WP_094014045.1">
    <property type="nucleotide sequence ID" value="NZ_NMQW01000008.1"/>
</dbReference>
<dbReference type="PANTHER" id="PTHR46112:SF2">
    <property type="entry name" value="XAA-PRO AMINOPEPTIDASE P-RELATED"/>
    <property type="match status" value="1"/>
</dbReference>
<keyword evidence="4" id="KW-1185">Reference proteome</keyword>
<dbReference type="Pfam" id="PF00557">
    <property type="entry name" value="Peptidase_M24"/>
    <property type="match status" value="1"/>
</dbReference>
<dbReference type="PANTHER" id="PTHR46112">
    <property type="entry name" value="AMINOPEPTIDASE"/>
    <property type="match status" value="1"/>
</dbReference>
<dbReference type="SUPFAM" id="SSF55920">
    <property type="entry name" value="Creatinase/aminopeptidase"/>
    <property type="match status" value="1"/>
</dbReference>
<dbReference type="Proteomes" id="UP000215509">
    <property type="component" value="Unassembled WGS sequence"/>
</dbReference>
<dbReference type="SUPFAM" id="SSF53092">
    <property type="entry name" value="Creatinase/prolidase N-terminal domain"/>
    <property type="match status" value="1"/>
</dbReference>
<dbReference type="Gene3D" id="3.90.230.10">
    <property type="entry name" value="Creatinase/methionine aminopeptidase superfamily"/>
    <property type="match status" value="1"/>
</dbReference>
<evidence type="ECO:0000259" key="2">
    <source>
        <dbReference type="Pfam" id="PF01321"/>
    </source>
</evidence>
<dbReference type="CDD" id="cd01066">
    <property type="entry name" value="APP_MetAP"/>
    <property type="match status" value="1"/>
</dbReference>
<dbReference type="InterPro" id="IPR029149">
    <property type="entry name" value="Creatin/AminoP/Spt16_N"/>
</dbReference>
<dbReference type="Gene3D" id="3.40.350.10">
    <property type="entry name" value="Creatinase/prolidase N-terminal domain"/>
    <property type="match status" value="1"/>
</dbReference>
<proteinExistence type="predicted"/>
<gene>
    <name evidence="3" type="ORF">CF651_06600</name>
</gene>
<dbReference type="InterPro" id="IPR036005">
    <property type="entry name" value="Creatinase/aminopeptidase-like"/>
</dbReference>
<dbReference type="OrthoDB" id="9806388at2"/>
<dbReference type="InterPro" id="IPR050659">
    <property type="entry name" value="Peptidase_M24B"/>
</dbReference>
<sequence>MVHVDQEHFRTITERARLIMENEQIDALIASSCENFYYLSGHQSAFMYTLRMSDVALAVLFRDPSRKTVLIMNDFEAAGVANSPHLEIRTYPTWVDVDDPLGLIGGKFEGKRPVSPQAEEMFKVLQQLLAEHGAAQGRISVELSAMRHPSIIALQQSCPGIAQLVEAGPLFTKLRAIKTPWEIAQLRKACTYAEDGIVSAVTEIKEGSSAAEIVEAFRRGLMKYSDGSNARFHMVSVGAQFAPVQVFDTRPSQRGDLIKFDVGVDVAGYGSDIARTFVLGPPTDLMKRIYGALKLGHDRLLQMIEPGMPMQTAFQEAMNLIRSSGLANYNRGHLGHSAGLSLAAEEGPFLAPSETTVFQPGMVICLETPYYGYGLGSMMIEDMVLITENGCERLNRLTRDLVSIE</sequence>
<name>A0A229UUL2_9BACL</name>
<feature type="domain" description="Creatinase N-terminal" evidence="2">
    <location>
        <begin position="14"/>
        <end position="177"/>
    </location>
</feature>
<evidence type="ECO:0000313" key="4">
    <source>
        <dbReference type="Proteomes" id="UP000215509"/>
    </source>
</evidence>
<accession>A0A229UUL2</accession>
<organism evidence="3 4">
    <name type="scientific">Paenibacillus rigui</name>
    <dbReference type="NCBI Taxonomy" id="554312"/>
    <lineage>
        <taxon>Bacteria</taxon>
        <taxon>Bacillati</taxon>
        <taxon>Bacillota</taxon>
        <taxon>Bacilli</taxon>
        <taxon>Bacillales</taxon>
        <taxon>Paenibacillaceae</taxon>
        <taxon>Paenibacillus</taxon>
    </lineage>
</organism>
<feature type="domain" description="Peptidase M24" evidence="1">
    <location>
        <begin position="185"/>
        <end position="388"/>
    </location>
</feature>
<dbReference type="InterPro" id="IPR000587">
    <property type="entry name" value="Creatinase_N"/>
</dbReference>
<reference evidence="3 4" key="1">
    <citation type="submission" date="2017-07" db="EMBL/GenBank/DDBJ databases">
        <title>Genome sequencing and assembly of Paenibacillus rigui.</title>
        <authorList>
            <person name="Mayilraj S."/>
        </authorList>
    </citation>
    <scope>NUCLEOTIDE SEQUENCE [LARGE SCALE GENOMIC DNA]</scope>
    <source>
        <strain evidence="3 4">JCM 16352</strain>
    </source>
</reference>
<dbReference type="InterPro" id="IPR000994">
    <property type="entry name" value="Pept_M24"/>
</dbReference>
<evidence type="ECO:0000313" key="3">
    <source>
        <dbReference type="EMBL" id="OXM87297.1"/>
    </source>
</evidence>
<dbReference type="AlphaFoldDB" id="A0A229UUL2"/>
<dbReference type="Pfam" id="PF01321">
    <property type="entry name" value="Creatinase_N"/>
    <property type="match status" value="1"/>
</dbReference>
<comment type="caution">
    <text evidence="3">The sequence shown here is derived from an EMBL/GenBank/DDBJ whole genome shotgun (WGS) entry which is preliminary data.</text>
</comment>
<evidence type="ECO:0000259" key="1">
    <source>
        <dbReference type="Pfam" id="PF00557"/>
    </source>
</evidence>
<dbReference type="EMBL" id="NMQW01000008">
    <property type="protein sequence ID" value="OXM87297.1"/>
    <property type="molecule type" value="Genomic_DNA"/>
</dbReference>
<protein>
    <submittedName>
        <fullName evidence="3">Peptidase</fullName>
    </submittedName>
</protein>